<sequence length="202" mass="21906">MAAAQIMQFEGLRSTGVRQCVTSGLTSGRTVSAAPRSGFSVVCQKKVKKTQQVVLTQSVVGLGGKGTLTKVPNGYFRNFLQPQQMAVLATEGVLANIQREIDAKDRVKREEKAKAQAMATALQTIGKFTIRKKTGEKDQIFGSVTAQDIIDAIAQQTGRTLDKREVTLPDIKTTGTFDASIRLHPEVAGNFKVVVQREKNAN</sequence>
<evidence type="ECO:0000313" key="11">
    <source>
        <dbReference type="Proteomes" id="UP001489004"/>
    </source>
</evidence>
<dbReference type="NCBIfam" id="TIGR00158">
    <property type="entry name" value="L9"/>
    <property type="match status" value="1"/>
</dbReference>
<evidence type="ECO:0000256" key="6">
    <source>
        <dbReference type="ARBA" id="ARBA00031047"/>
    </source>
</evidence>
<dbReference type="InterPro" id="IPR020069">
    <property type="entry name" value="Ribosomal_bL9_C"/>
</dbReference>
<dbReference type="InterPro" id="IPR009027">
    <property type="entry name" value="Ribosomal_bL9/RNase_H1_N"/>
</dbReference>
<keyword evidence="4" id="KW-0689">Ribosomal protein</keyword>
<evidence type="ECO:0000256" key="1">
    <source>
        <dbReference type="ARBA" id="ARBA00010605"/>
    </source>
</evidence>
<dbReference type="PANTHER" id="PTHR21368">
    <property type="entry name" value="50S RIBOSOMAL PROTEIN L9"/>
    <property type="match status" value="1"/>
</dbReference>
<evidence type="ECO:0000256" key="8">
    <source>
        <dbReference type="ARBA" id="ARBA00035427"/>
    </source>
</evidence>
<evidence type="ECO:0000313" key="10">
    <source>
        <dbReference type="EMBL" id="KAK9803619.1"/>
    </source>
</evidence>
<keyword evidence="11" id="KW-1185">Reference proteome</keyword>
<dbReference type="InterPro" id="IPR000244">
    <property type="entry name" value="Ribosomal_bL9"/>
</dbReference>
<dbReference type="InterPro" id="IPR036935">
    <property type="entry name" value="Ribosomal_bL9_N_sf"/>
</dbReference>
<dbReference type="GO" id="GO:1990904">
    <property type="term" value="C:ribonucleoprotein complex"/>
    <property type="evidence" value="ECO:0007669"/>
    <property type="project" value="UniProtKB-KW"/>
</dbReference>
<dbReference type="Gene3D" id="3.10.430.100">
    <property type="entry name" value="Ribosomal protein L9, C-terminal domain"/>
    <property type="match status" value="1"/>
</dbReference>
<gene>
    <name evidence="10" type="ORF">WJX72_005685</name>
</gene>
<dbReference type="GO" id="GO:0005840">
    <property type="term" value="C:ribosome"/>
    <property type="evidence" value="ECO:0007669"/>
    <property type="project" value="UniProtKB-KW"/>
</dbReference>
<reference evidence="10 11" key="1">
    <citation type="journal article" date="2024" name="Nat. Commun.">
        <title>Phylogenomics reveals the evolutionary origins of lichenization in chlorophyte algae.</title>
        <authorList>
            <person name="Puginier C."/>
            <person name="Libourel C."/>
            <person name="Otte J."/>
            <person name="Skaloud P."/>
            <person name="Haon M."/>
            <person name="Grisel S."/>
            <person name="Petersen M."/>
            <person name="Berrin J.G."/>
            <person name="Delaux P.M."/>
            <person name="Dal Grande F."/>
            <person name="Keller J."/>
        </authorList>
    </citation>
    <scope>NUCLEOTIDE SEQUENCE [LARGE SCALE GENOMIC DNA]</scope>
    <source>
        <strain evidence="10 11">SAG 2043</strain>
    </source>
</reference>
<comment type="similarity">
    <text evidence="1">Belongs to the bacterial ribosomal protein bL9 family.</text>
</comment>
<name>A0AAW1NZZ9_9CHLO</name>
<evidence type="ECO:0000256" key="5">
    <source>
        <dbReference type="ARBA" id="ARBA00023274"/>
    </source>
</evidence>
<protein>
    <recommendedName>
        <fullName evidence="7">Large ribosomal subunit protein bL9c</fullName>
    </recommendedName>
    <alternativeName>
        <fullName evidence="8">50S ribosomal protein L9, chloroplastic</fullName>
    </alternativeName>
    <alternativeName>
        <fullName evidence="6">CL9</fullName>
    </alternativeName>
</protein>
<dbReference type="HAMAP" id="MF_00503">
    <property type="entry name" value="Ribosomal_bL9"/>
    <property type="match status" value="1"/>
</dbReference>
<dbReference type="InterPro" id="IPR020594">
    <property type="entry name" value="Ribosomal_bL9_bac/chp"/>
</dbReference>
<dbReference type="Pfam" id="PF01281">
    <property type="entry name" value="Ribosomal_L9_N"/>
    <property type="match status" value="1"/>
</dbReference>
<keyword evidence="5" id="KW-0687">Ribonucleoprotein</keyword>
<organism evidence="10 11">
    <name type="scientific">[Myrmecia] bisecta</name>
    <dbReference type="NCBI Taxonomy" id="41462"/>
    <lineage>
        <taxon>Eukaryota</taxon>
        <taxon>Viridiplantae</taxon>
        <taxon>Chlorophyta</taxon>
        <taxon>core chlorophytes</taxon>
        <taxon>Trebouxiophyceae</taxon>
        <taxon>Trebouxiales</taxon>
        <taxon>Trebouxiaceae</taxon>
        <taxon>Myrmecia</taxon>
    </lineage>
</organism>
<accession>A0AAW1NZZ9</accession>
<dbReference type="InterPro" id="IPR036791">
    <property type="entry name" value="Ribosomal_bL9_C_sf"/>
</dbReference>
<dbReference type="SUPFAM" id="SSF55658">
    <property type="entry name" value="L9 N-domain-like"/>
    <property type="match status" value="1"/>
</dbReference>
<dbReference type="InterPro" id="IPR020070">
    <property type="entry name" value="Ribosomal_bL9_N"/>
</dbReference>
<evidence type="ECO:0000256" key="3">
    <source>
        <dbReference type="ARBA" id="ARBA00022884"/>
    </source>
</evidence>
<comment type="caution">
    <text evidence="10">The sequence shown here is derived from an EMBL/GenBank/DDBJ whole genome shotgun (WGS) entry which is preliminary data.</text>
</comment>
<proteinExistence type="inferred from homology"/>
<dbReference type="AlphaFoldDB" id="A0AAW1NZZ9"/>
<feature type="domain" description="Ribosomal protein L9" evidence="9">
    <location>
        <begin position="63"/>
        <end position="90"/>
    </location>
</feature>
<dbReference type="GO" id="GO:0003735">
    <property type="term" value="F:structural constituent of ribosome"/>
    <property type="evidence" value="ECO:0007669"/>
    <property type="project" value="InterPro"/>
</dbReference>
<dbReference type="Proteomes" id="UP001489004">
    <property type="component" value="Unassembled WGS sequence"/>
</dbReference>
<dbReference type="SUPFAM" id="SSF55653">
    <property type="entry name" value="Ribosomal protein L9 C-domain"/>
    <property type="match status" value="1"/>
</dbReference>
<evidence type="ECO:0000256" key="4">
    <source>
        <dbReference type="ARBA" id="ARBA00022980"/>
    </source>
</evidence>
<dbReference type="PROSITE" id="PS00651">
    <property type="entry name" value="RIBOSOMAL_L9"/>
    <property type="match status" value="1"/>
</dbReference>
<dbReference type="GO" id="GO:0006412">
    <property type="term" value="P:translation"/>
    <property type="evidence" value="ECO:0007669"/>
    <property type="project" value="InterPro"/>
</dbReference>
<dbReference type="Gene3D" id="3.40.5.10">
    <property type="entry name" value="Ribosomal protein L9, N-terminal domain"/>
    <property type="match status" value="1"/>
</dbReference>
<keyword evidence="3" id="KW-0694">RNA-binding</keyword>
<dbReference type="Pfam" id="PF03948">
    <property type="entry name" value="Ribosomal_L9_C"/>
    <property type="match status" value="1"/>
</dbReference>
<evidence type="ECO:0000259" key="9">
    <source>
        <dbReference type="PROSITE" id="PS00651"/>
    </source>
</evidence>
<evidence type="ECO:0000256" key="2">
    <source>
        <dbReference type="ARBA" id="ARBA00022730"/>
    </source>
</evidence>
<evidence type="ECO:0000256" key="7">
    <source>
        <dbReference type="ARBA" id="ARBA00035193"/>
    </source>
</evidence>
<dbReference type="GO" id="GO:0019843">
    <property type="term" value="F:rRNA binding"/>
    <property type="evidence" value="ECO:0007669"/>
    <property type="project" value="UniProtKB-KW"/>
</dbReference>
<keyword evidence="2" id="KW-0699">rRNA-binding</keyword>
<dbReference type="EMBL" id="JALJOR010000020">
    <property type="protein sequence ID" value="KAK9803619.1"/>
    <property type="molecule type" value="Genomic_DNA"/>
</dbReference>